<accession>A0A6J5P2T9</accession>
<protein>
    <submittedName>
        <fullName evidence="1">Uncharacterized protein</fullName>
    </submittedName>
</protein>
<organism evidence="1">
    <name type="scientific">uncultured Caudovirales phage</name>
    <dbReference type="NCBI Taxonomy" id="2100421"/>
    <lineage>
        <taxon>Viruses</taxon>
        <taxon>Duplodnaviria</taxon>
        <taxon>Heunggongvirae</taxon>
        <taxon>Uroviricota</taxon>
        <taxon>Caudoviricetes</taxon>
        <taxon>Peduoviridae</taxon>
        <taxon>Maltschvirus</taxon>
        <taxon>Maltschvirus maltsch</taxon>
    </lineage>
</organism>
<name>A0A6J5P2T9_9CAUD</name>
<gene>
    <name evidence="1" type="ORF">UFOVP811_34</name>
</gene>
<reference evidence="1" key="1">
    <citation type="submission" date="2020-04" db="EMBL/GenBank/DDBJ databases">
        <authorList>
            <person name="Chiriac C."/>
            <person name="Salcher M."/>
            <person name="Ghai R."/>
            <person name="Kavagutti S V."/>
        </authorList>
    </citation>
    <scope>NUCLEOTIDE SEQUENCE</scope>
</reference>
<proteinExistence type="predicted"/>
<sequence length="103" mass="10908">MKLINLTPHDIAITGYGIVEPSGQSVKVHSHLSKVADADGVPIMCCKESKVSNLPDPMDGILYIVPAYVRTALPDRTDLASPTKLIRDGAGRIVGCGALEINP</sequence>
<dbReference type="EMBL" id="LR796748">
    <property type="protein sequence ID" value="CAB4163505.1"/>
    <property type="molecule type" value="Genomic_DNA"/>
</dbReference>
<evidence type="ECO:0000313" key="1">
    <source>
        <dbReference type="EMBL" id="CAB4163505.1"/>
    </source>
</evidence>